<feature type="domain" description="Ubiquitin-like protease family profile" evidence="4">
    <location>
        <begin position="863"/>
        <end position="915"/>
    </location>
</feature>
<dbReference type="GO" id="GO:0006508">
    <property type="term" value="P:proteolysis"/>
    <property type="evidence" value="ECO:0007669"/>
    <property type="project" value="UniProtKB-KW"/>
</dbReference>
<evidence type="ECO:0000256" key="3">
    <source>
        <dbReference type="SAM" id="MobiDB-lite"/>
    </source>
</evidence>
<evidence type="ECO:0008006" key="8">
    <source>
        <dbReference type="Google" id="ProtNLM"/>
    </source>
</evidence>
<dbReference type="Proteomes" id="UP000694251">
    <property type="component" value="Chromosome 3"/>
</dbReference>
<feature type="region of interest" description="Disordered" evidence="3">
    <location>
        <begin position="33"/>
        <end position="66"/>
    </location>
</feature>
<feature type="compositionally biased region" description="Acidic residues" evidence="3">
    <location>
        <begin position="741"/>
        <end position="753"/>
    </location>
</feature>
<dbReference type="Pfam" id="PF09331">
    <property type="entry name" value="DUF1985"/>
    <property type="match status" value="1"/>
</dbReference>
<evidence type="ECO:0000259" key="5">
    <source>
        <dbReference type="Pfam" id="PF09331"/>
    </source>
</evidence>
<evidence type="ECO:0000256" key="1">
    <source>
        <dbReference type="ARBA" id="ARBA00022670"/>
    </source>
</evidence>
<dbReference type="OrthoDB" id="1930729at2759"/>
<dbReference type="PANTHER" id="PTHR48449:SF1">
    <property type="entry name" value="DUF1985 DOMAIN-CONTAINING PROTEIN"/>
    <property type="match status" value="1"/>
</dbReference>
<feature type="region of interest" description="Disordered" evidence="3">
    <location>
        <begin position="716"/>
        <end position="768"/>
    </location>
</feature>
<reference evidence="6 7" key="1">
    <citation type="submission" date="2020-12" db="EMBL/GenBank/DDBJ databases">
        <title>Concerted genomic and epigenomic changes stabilize Arabidopsis allopolyploids.</title>
        <authorList>
            <person name="Chen Z."/>
        </authorList>
    </citation>
    <scope>NUCLEOTIDE SEQUENCE [LARGE SCALE GENOMIC DNA]</scope>
    <source>
        <strain evidence="6">As9502</strain>
        <tissue evidence="6">Leaf</tissue>
    </source>
</reference>
<keyword evidence="2" id="KW-0378">Hydrolase</keyword>
<accession>A0A8T2FAA6</accession>
<dbReference type="EMBL" id="JAEFBJ010000003">
    <property type="protein sequence ID" value="KAG7633195.1"/>
    <property type="molecule type" value="Genomic_DNA"/>
</dbReference>
<comment type="caution">
    <text evidence="6">The sequence shown here is derived from an EMBL/GenBank/DDBJ whole genome shotgun (WGS) entry which is preliminary data.</text>
</comment>
<evidence type="ECO:0000256" key="2">
    <source>
        <dbReference type="ARBA" id="ARBA00022801"/>
    </source>
</evidence>
<evidence type="ECO:0000313" key="7">
    <source>
        <dbReference type="Proteomes" id="UP000694251"/>
    </source>
</evidence>
<feature type="domain" description="DUF1985" evidence="5">
    <location>
        <begin position="370"/>
        <end position="514"/>
    </location>
</feature>
<dbReference type="AlphaFoldDB" id="A0A8T2FAA6"/>
<sequence>METIEYSSSDEEDSYGYSQDSYYNETRFVESWHDDGYSSGSDFEEEPYGGAPEPEPPDRYSSTDTTPSYPKPWISWNPIPKTNSYPTFYPTRKVIYKLFVHNGSKTYGPEFFLFSGLGYLQWESNMNYYFEYHSTPQEDKLSIVLGQLKSSVLRCKGQGHIAKDCPTKKGSPKQEPTLCLHPQVLQNQVDVSTLQHDQVQTEACQIDYNVLMTVLMHLSSAKSIEKVSGKQVLRTKPLEEGGDNVRMGADVPADALVDRLLVRLLDGLSDGLPEVLHVSNQLVQTKESYPSFPFIYQRLRRIPERVLARGYFPKDARLNIYSSPELLGEIADFLGGSSDFERLLKSQFGKLFKYPVCQTAHSAKLIHGLLSRQLVTKKRHEFWFVFGGKPLRFSLREFHITTGLECRPIPSEEEILSHQKKVSKPVWNSLFGSKKDVTVTDVLDMLGKDVKMPDGEKMSCWKRFCLFLILMVDGVIVCSNKYLNITPKYVKMLDDVRFFLSYPWGRVAFNTTMERFGPPTLSDTDPITELKARLRQRSSCCYGFALALQMLAFEAIPLIVSKLPDPDDKRDYTQMTYDDLGTKLILHQKDIIQVESDEQLKVAYTLEGDEAWNLWILGGMTMLAYKARWSKKLGPARRGGVKEEPATRGGHEEKNQEDTAVIKDDEETIEMLKKFIVEQHKETASTLKIEMVQLFEGLIKYGCGGLRSTKDITMEKQQEDGEDNTTMEPNEDGKANTTMEQNEEDDKSDDEVISLETGTTSRGKKKRKRTEKEGKDFALYERNKWDEAYKGVEDIIELVDIVDLPPNQYTAKDNCFQVIMAMLWRRRHGLYNTVGAVFVDTWFLTLLNEKYIDFKACKNKSRKYTKNFSTNPLTLERVIRVYQNQRGGDSGPLATKYLEMHSFGLDIDDMGEITEETELPDEILVDIVRRVGKASCLHMGAFLRAGSRGLVQVYSKEVLMEANLDELCVEPPQIFSKSINPINGFIFEAGMGRCFFEKCLHYENPTTVYFESLRSVTREQDLDGALAMVASLVPYYSVPSFAYAMFLLCAGKFEIADEIFKTFFVVHARERTEEIREIGEKLFEDLKGFYPPSQNTFGDKWIYLNTDTLSFPECAQWHYYRISCDDYYLFWCYFA</sequence>
<evidence type="ECO:0000259" key="4">
    <source>
        <dbReference type="Pfam" id="PF02902"/>
    </source>
</evidence>
<dbReference type="InterPro" id="IPR015410">
    <property type="entry name" value="DUF1985"/>
</dbReference>
<gene>
    <name evidence="6" type="ORF">ISN44_As03g034710</name>
</gene>
<feature type="region of interest" description="Disordered" evidence="3">
    <location>
        <begin position="636"/>
        <end position="662"/>
    </location>
</feature>
<name>A0A8T2FAA6_ARASU</name>
<organism evidence="6 7">
    <name type="scientific">Arabidopsis suecica</name>
    <name type="common">Swedish thale-cress</name>
    <name type="synonym">Cardaminopsis suecica</name>
    <dbReference type="NCBI Taxonomy" id="45249"/>
    <lineage>
        <taxon>Eukaryota</taxon>
        <taxon>Viridiplantae</taxon>
        <taxon>Streptophyta</taxon>
        <taxon>Embryophyta</taxon>
        <taxon>Tracheophyta</taxon>
        <taxon>Spermatophyta</taxon>
        <taxon>Magnoliopsida</taxon>
        <taxon>eudicotyledons</taxon>
        <taxon>Gunneridae</taxon>
        <taxon>Pentapetalae</taxon>
        <taxon>rosids</taxon>
        <taxon>malvids</taxon>
        <taxon>Brassicales</taxon>
        <taxon>Brassicaceae</taxon>
        <taxon>Camelineae</taxon>
        <taxon>Arabidopsis</taxon>
    </lineage>
</organism>
<proteinExistence type="predicted"/>
<evidence type="ECO:0000313" key="6">
    <source>
        <dbReference type="EMBL" id="KAG7633195.1"/>
    </source>
</evidence>
<dbReference type="Pfam" id="PF02902">
    <property type="entry name" value="Peptidase_C48"/>
    <property type="match status" value="1"/>
</dbReference>
<keyword evidence="7" id="KW-1185">Reference proteome</keyword>
<dbReference type="GO" id="GO:0008234">
    <property type="term" value="F:cysteine-type peptidase activity"/>
    <property type="evidence" value="ECO:0007669"/>
    <property type="project" value="InterPro"/>
</dbReference>
<protein>
    <recommendedName>
        <fullName evidence="8">DUF1985 domain-containing protein</fullName>
    </recommendedName>
</protein>
<dbReference type="PANTHER" id="PTHR48449">
    <property type="entry name" value="DUF1985 DOMAIN-CONTAINING PROTEIN"/>
    <property type="match status" value="1"/>
</dbReference>
<keyword evidence="1" id="KW-0645">Protease</keyword>
<feature type="compositionally biased region" description="Basic and acidic residues" evidence="3">
    <location>
        <begin position="640"/>
        <end position="662"/>
    </location>
</feature>
<dbReference type="InterPro" id="IPR003653">
    <property type="entry name" value="Peptidase_C48_C"/>
</dbReference>